<dbReference type="GO" id="GO:0016747">
    <property type="term" value="F:acyltransferase activity, transferring groups other than amino-acyl groups"/>
    <property type="evidence" value="ECO:0007669"/>
    <property type="project" value="InterPro"/>
</dbReference>
<feature type="transmembrane region" description="Helical" evidence="1">
    <location>
        <begin position="298"/>
        <end position="319"/>
    </location>
</feature>
<gene>
    <name evidence="3" type="ORF">CDO52_15410</name>
</gene>
<dbReference type="AlphaFoldDB" id="A0A223S7A1"/>
<evidence type="ECO:0000256" key="1">
    <source>
        <dbReference type="SAM" id="Phobius"/>
    </source>
</evidence>
<dbReference type="PANTHER" id="PTHR36927">
    <property type="entry name" value="BLR4337 PROTEIN"/>
    <property type="match status" value="1"/>
</dbReference>
<keyword evidence="3" id="KW-0012">Acyltransferase</keyword>
<feature type="transmembrane region" description="Helical" evidence="1">
    <location>
        <begin position="32"/>
        <end position="50"/>
    </location>
</feature>
<keyword evidence="1" id="KW-0472">Membrane</keyword>
<evidence type="ECO:0000313" key="4">
    <source>
        <dbReference type="Proteomes" id="UP000215005"/>
    </source>
</evidence>
<dbReference type="KEGG" id="ngv:CDO52_15410"/>
<dbReference type="Proteomes" id="UP000215005">
    <property type="component" value="Chromosome"/>
</dbReference>
<dbReference type="RefSeq" id="WP_094932483.1">
    <property type="nucleotide sequence ID" value="NZ_CP022753.1"/>
</dbReference>
<dbReference type="PANTHER" id="PTHR36927:SF4">
    <property type="entry name" value="BLR5718 PROTEIN"/>
    <property type="match status" value="1"/>
</dbReference>
<reference evidence="3 4" key="1">
    <citation type="submission" date="2017-08" db="EMBL/GenBank/DDBJ databases">
        <title>The complete genome sequence of Nocardiopsis gilva YIM 90087.</title>
        <authorList>
            <person name="Yin M."/>
            <person name="Tang S."/>
        </authorList>
    </citation>
    <scope>NUCLEOTIDE SEQUENCE [LARGE SCALE GENOMIC DNA]</scope>
    <source>
        <strain evidence="3 4">YIM 90087</strain>
    </source>
</reference>
<evidence type="ECO:0000259" key="2">
    <source>
        <dbReference type="Pfam" id="PF01757"/>
    </source>
</evidence>
<feature type="transmembrane region" description="Helical" evidence="1">
    <location>
        <begin position="361"/>
        <end position="384"/>
    </location>
</feature>
<accession>A0A223S7A1</accession>
<keyword evidence="3" id="KW-0808">Transferase</keyword>
<feature type="domain" description="Acyltransferase 3" evidence="2">
    <location>
        <begin position="26"/>
        <end position="380"/>
    </location>
</feature>
<organism evidence="3 4">
    <name type="scientific">Nocardiopsis gilva YIM 90087</name>
    <dbReference type="NCBI Taxonomy" id="1235441"/>
    <lineage>
        <taxon>Bacteria</taxon>
        <taxon>Bacillati</taxon>
        <taxon>Actinomycetota</taxon>
        <taxon>Actinomycetes</taxon>
        <taxon>Streptosporangiales</taxon>
        <taxon>Nocardiopsidaceae</taxon>
        <taxon>Nocardiopsis</taxon>
    </lineage>
</organism>
<feature type="transmembrane region" description="Helical" evidence="1">
    <location>
        <begin position="150"/>
        <end position="168"/>
    </location>
</feature>
<keyword evidence="4" id="KW-1185">Reference proteome</keyword>
<feature type="transmembrane region" description="Helical" evidence="1">
    <location>
        <begin position="70"/>
        <end position="90"/>
    </location>
</feature>
<dbReference type="Pfam" id="PF01757">
    <property type="entry name" value="Acyl_transf_3"/>
    <property type="match status" value="1"/>
</dbReference>
<evidence type="ECO:0000313" key="3">
    <source>
        <dbReference type="EMBL" id="ASU83987.1"/>
    </source>
</evidence>
<dbReference type="InterPro" id="IPR002656">
    <property type="entry name" value="Acyl_transf_3_dom"/>
</dbReference>
<feature type="transmembrane region" description="Helical" evidence="1">
    <location>
        <begin position="224"/>
        <end position="249"/>
    </location>
</feature>
<proteinExistence type="predicted"/>
<sequence length="394" mass="43198">MTEQTRLPDSRPAPPAAGPPAGRLFYLDNLRILLTVLVVLHHVAVTYGNIPAWYYMEPAQDASGGLLDVLVVFNQAFFMGFFFLISGYFVPGACDRRGGRAFLRARLVRLGIPLLLFLLLLRPLVTAFIYREHASDVPYWLFYIVSWDPGPLWFVETLLVFCLGYVLIRRLRRPRASIPAPGAGAPDPALATRPLPGVPAVIGCTVALALITYLWRILVPIGSYWPIIGLPTPNFLPQYVALFALGAVAYRRRWLERIPTWAGWAGLATAVVAALAYVPGPISGLGDATMLPGTWQSLAVAAWETTFAVGVVFALLVLFRSRVNHQGRVARFLSANAYAVYFLHPVVLVGLGVAFRGWEAIALAKFTVVALVALPVCWGAAHLLRRLPGATRVF</sequence>
<feature type="transmembrane region" description="Helical" evidence="1">
    <location>
        <begin position="331"/>
        <end position="355"/>
    </location>
</feature>
<name>A0A223S7A1_9ACTN</name>
<dbReference type="EMBL" id="CP022753">
    <property type="protein sequence ID" value="ASU83987.1"/>
    <property type="molecule type" value="Genomic_DNA"/>
</dbReference>
<dbReference type="InterPro" id="IPR050623">
    <property type="entry name" value="Glucan_succinyl_AcylTrfase"/>
</dbReference>
<dbReference type="OrthoDB" id="7375713at2"/>
<feature type="transmembrane region" description="Helical" evidence="1">
    <location>
        <begin position="261"/>
        <end position="278"/>
    </location>
</feature>
<protein>
    <submittedName>
        <fullName evidence="3">Acyltransferase</fullName>
    </submittedName>
</protein>
<keyword evidence="1" id="KW-0812">Transmembrane</keyword>
<feature type="transmembrane region" description="Helical" evidence="1">
    <location>
        <begin position="110"/>
        <end position="130"/>
    </location>
</feature>
<feature type="transmembrane region" description="Helical" evidence="1">
    <location>
        <begin position="198"/>
        <end position="218"/>
    </location>
</feature>
<keyword evidence="1" id="KW-1133">Transmembrane helix</keyword>